<dbReference type="AlphaFoldDB" id="T0R4H4"/>
<gene>
    <name evidence="1" type="ORF">SDRG_15279</name>
</gene>
<dbReference type="InParanoid" id="T0R4H4"/>
<dbReference type="EMBL" id="JH767218">
    <property type="protein sequence ID" value="EQC26948.1"/>
    <property type="molecule type" value="Genomic_DNA"/>
</dbReference>
<evidence type="ECO:0000313" key="1">
    <source>
        <dbReference type="EMBL" id="EQC26948.1"/>
    </source>
</evidence>
<protein>
    <submittedName>
        <fullName evidence="1">Uncharacterized protein</fullName>
    </submittedName>
</protein>
<name>T0R4H4_SAPDV</name>
<accession>T0R4H4</accession>
<dbReference type="RefSeq" id="XP_008619669.1">
    <property type="nucleotide sequence ID" value="XM_008621447.1"/>
</dbReference>
<dbReference type="OrthoDB" id="10619862at2759"/>
<keyword evidence="2" id="KW-1185">Reference proteome</keyword>
<dbReference type="GeneID" id="19956006"/>
<reference evidence="1 2" key="1">
    <citation type="submission" date="2012-04" db="EMBL/GenBank/DDBJ databases">
        <title>The Genome Sequence of Saprolegnia declina VS20.</title>
        <authorList>
            <consortium name="The Broad Institute Genome Sequencing Platform"/>
            <person name="Russ C."/>
            <person name="Nusbaum C."/>
            <person name="Tyler B."/>
            <person name="van West P."/>
            <person name="Dieguez-Uribeondo J."/>
            <person name="de Bruijn I."/>
            <person name="Tripathy S."/>
            <person name="Jiang R."/>
            <person name="Young S.K."/>
            <person name="Zeng Q."/>
            <person name="Gargeya S."/>
            <person name="Fitzgerald M."/>
            <person name="Haas B."/>
            <person name="Abouelleil A."/>
            <person name="Alvarado L."/>
            <person name="Arachchi H.M."/>
            <person name="Berlin A."/>
            <person name="Chapman S.B."/>
            <person name="Goldberg J."/>
            <person name="Griggs A."/>
            <person name="Gujja S."/>
            <person name="Hansen M."/>
            <person name="Howarth C."/>
            <person name="Imamovic A."/>
            <person name="Larimer J."/>
            <person name="McCowen C."/>
            <person name="Montmayeur A."/>
            <person name="Murphy C."/>
            <person name="Neiman D."/>
            <person name="Pearson M."/>
            <person name="Priest M."/>
            <person name="Roberts A."/>
            <person name="Saif S."/>
            <person name="Shea T."/>
            <person name="Sisk P."/>
            <person name="Sykes S."/>
            <person name="Wortman J."/>
            <person name="Nusbaum C."/>
            <person name="Birren B."/>
        </authorList>
    </citation>
    <scope>NUCLEOTIDE SEQUENCE [LARGE SCALE GENOMIC DNA]</scope>
    <source>
        <strain evidence="1 2">VS20</strain>
    </source>
</reference>
<organism evidence="1 2">
    <name type="scientific">Saprolegnia diclina (strain VS20)</name>
    <dbReference type="NCBI Taxonomy" id="1156394"/>
    <lineage>
        <taxon>Eukaryota</taxon>
        <taxon>Sar</taxon>
        <taxon>Stramenopiles</taxon>
        <taxon>Oomycota</taxon>
        <taxon>Saprolegniomycetes</taxon>
        <taxon>Saprolegniales</taxon>
        <taxon>Saprolegniaceae</taxon>
        <taxon>Saprolegnia</taxon>
    </lineage>
</organism>
<proteinExistence type="predicted"/>
<dbReference type="Proteomes" id="UP000030762">
    <property type="component" value="Unassembled WGS sequence"/>
</dbReference>
<dbReference type="VEuPathDB" id="FungiDB:SDRG_15279"/>
<evidence type="ECO:0000313" key="2">
    <source>
        <dbReference type="Proteomes" id="UP000030762"/>
    </source>
</evidence>
<sequence>MSSWIPSYEATVNLLRKSMADVGEGDVGESDAQQACAGVEMPGAKRPTRDDVLAALHAVTDNPPLSHQRIGVAIKCMSDHLSFDRLSRVDTALVDVLVATGRFDVVLVNFNIEACYSTNVLRALFHPACAVPPIVTSRFPHETSALYTFVDENTPLSCEIVFWPKPFRASFLALDAVLSLTHAAVCHGDGDTLGLSLHGLCFGAIGAFVEQGSARNMVGIQDIVVQSHDVSLAELFLREAMPVWRDFDSGVLATCTAACLVAYGIAALLPSTQIHFTLWLRARGPSDLCRLLTSLAGLTTGDDVLCPRLRSRFLWELVKMGWDVLRTHSPYSQHIDLTMQH</sequence>